<sequence length="147" mass="16505">MNSRATDNLVNKVYKSIVFLKLKMCFYIWVSNDLQLFIKTNKSVQHSLVGETKQIALLGPLQCHTFLSLSSILITQCCTLQEESCLVTTVHFSLNSLDVLFSVAIFQLIQPLKDDQAINPLAPTGRTLIHICSLHVENQDLSIKSRA</sequence>
<dbReference type="AlphaFoldDB" id="A0A4D9EP52"/>
<keyword evidence="2" id="KW-1185">Reference proteome</keyword>
<dbReference type="EMBL" id="QXTE01000047">
    <property type="protein sequence ID" value="TFK09943.1"/>
    <property type="molecule type" value="Genomic_DNA"/>
</dbReference>
<gene>
    <name evidence="1" type="ORF">DR999_PMT06986</name>
</gene>
<dbReference type="Proteomes" id="UP000297703">
    <property type="component" value="Unassembled WGS sequence"/>
</dbReference>
<proteinExistence type="predicted"/>
<comment type="caution">
    <text evidence="1">The sequence shown here is derived from an EMBL/GenBank/DDBJ whole genome shotgun (WGS) entry which is preliminary data.</text>
</comment>
<protein>
    <submittedName>
        <fullName evidence="1">Maestro heat-like repeat-containing protein family member 7</fullName>
    </submittedName>
</protein>
<accession>A0A4D9EP52</accession>
<reference evidence="1 2" key="1">
    <citation type="submission" date="2019-04" db="EMBL/GenBank/DDBJ databases">
        <title>Draft genome of the big-headed turtle Platysternon megacephalum.</title>
        <authorList>
            <person name="Gong S."/>
        </authorList>
    </citation>
    <scope>NUCLEOTIDE SEQUENCE [LARGE SCALE GENOMIC DNA]</scope>
    <source>
        <strain evidence="1">DO16091913</strain>
        <tissue evidence="1">Muscle</tissue>
    </source>
</reference>
<reference evidence="1 2" key="2">
    <citation type="submission" date="2019-04" db="EMBL/GenBank/DDBJ databases">
        <title>The genome sequence of big-headed turtle.</title>
        <authorList>
            <person name="Gong S."/>
        </authorList>
    </citation>
    <scope>NUCLEOTIDE SEQUENCE [LARGE SCALE GENOMIC DNA]</scope>
    <source>
        <strain evidence="1">DO16091913</strain>
        <tissue evidence="1">Muscle</tissue>
    </source>
</reference>
<organism evidence="1 2">
    <name type="scientific">Platysternon megacephalum</name>
    <name type="common">big-headed turtle</name>
    <dbReference type="NCBI Taxonomy" id="55544"/>
    <lineage>
        <taxon>Eukaryota</taxon>
        <taxon>Metazoa</taxon>
        <taxon>Chordata</taxon>
        <taxon>Craniata</taxon>
        <taxon>Vertebrata</taxon>
        <taxon>Euteleostomi</taxon>
        <taxon>Archelosauria</taxon>
        <taxon>Testudinata</taxon>
        <taxon>Testudines</taxon>
        <taxon>Cryptodira</taxon>
        <taxon>Durocryptodira</taxon>
        <taxon>Testudinoidea</taxon>
        <taxon>Platysternidae</taxon>
        <taxon>Platysternon</taxon>
    </lineage>
</organism>
<name>A0A4D9EP52_9SAUR</name>
<evidence type="ECO:0000313" key="1">
    <source>
        <dbReference type="EMBL" id="TFK09943.1"/>
    </source>
</evidence>
<evidence type="ECO:0000313" key="2">
    <source>
        <dbReference type="Proteomes" id="UP000297703"/>
    </source>
</evidence>